<dbReference type="OrthoDB" id="1050268at2"/>
<protein>
    <submittedName>
        <fullName evidence="2">Uncharacterized protein</fullName>
    </submittedName>
</protein>
<gene>
    <name evidence="2" type="ORF">DRW42_25510</name>
</gene>
<keyword evidence="1" id="KW-0812">Transmembrane</keyword>
<dbReference type="AlphaFoldDB" id="A0A366KM18"/>
<dbReference type="RefSeq" id="WP_113951709.1">
    <property type="nucleotide sequence ID" value="NZ_QNQU01000032.1"/>
</dbReference>
<keyword evidence="1" id="KW-1133">Transmembrane helix</keyword>
<accession>A0A366KM18</accession>
<keyword evidence="3" id="KW-1185">Reference proteome</keyword>
<sequence>MQQIISYIKTNLLMSLCFIGLFSLCLYQTWLRHNEAKVFNELEKSLNDGRSNKYLLSDLKFHPVVTDSLSKLKNGKFLVLRFIRNNCHQCIDSIFSNVEKIGAKIGKENIAVLVDSPDIGEFYKYKRIYQDKIVNFYYFPFEISSFDKQGTSYYCILAKDKKSASFIFQTSPLDFPVATNRYLKEVIHVF</sequence>
<feature type="transmembrane region" description="Helical" evidence="1">
    <location>
        <begin position="12"/>
        <end position="30"/>
    </location>
</feature>
<reference evidence="2 3" key="1">
    <citation type="submission" date="2018-07" db="EMBL/GenBank/DDBJ databases">
        <title>A draft genome of a endophytic bacteria, a new species of Pedobacter.</title>
        <authorList>
            <person name="Zhang Z.D."/>
            <person name="Chen Z.J."/>
        </authorList>
    </citation>
    <scope>NUCLEOTIDE SEQUENCE [LARGE SCALE GENOMIC DNA]</scope>
    <source>
        <strain evidence="2 3">RS10</strain>
    </source>
</reference>
<evidence type="ECO:0000313" key="3">
    <source>
        <dbReference type="Proteomes" id="UP000252081"/>
    </source>
</evidence>
<dbReference type="EMBL" id="QNQU01000032">
    <property type="protein sequence ID" value="RBQ02705.1"/>
    <property type="molecule type" value="Genomic_DNA"/>
</dbReference>
<evidence type="ECO:0000313" key="2">
    <source>
        <dbReference type="EMBL" id="RBQ02705.1"/>
    </source>
</evidence>
<name>A0A366KM18_9SPHI</name>
<organism evidence="2 3">
    <name type="scientific">Pedobacter miscanthi</name>
    <dbReference type="NCBI Taxonomy" id="2259170"/>
    <lineage>
        <taxon>Bacteria</taxon>
        <taxon>Pseudomonadati</taxon>
        <taxon>Bacteroidota</taxon>
        <taxon>Sphingobacteriia</taxon>
        <taxon>Sphingobacteriales</taxon>
        <taxon>Sphingobacteriaceae</taxon>
        <taxon>Pedobacter</taxon>
    </lineage>
</organism>
<evidence type="ECO:0000256" key="1">
    <source>
        <dbReference type="SAM" id="Phobius"/>
    </source>
</evidence>
<dbReference type="Proteomes" id="UP000252081">
    <property type="component" value="Unassembled WGS sequence"/>
</dbReference>
<proteinExistence type="predicted"/>
<keyword evidence="1" id="KW-0472">Membrane</keyword>
<comment type="caution">
    <text evidence="2">The sequence shown here is derived from an EMBL/GenBank/DDBJ whole genome shotgun (WGS) entry which is preliminary data.</text>
</comment>